<comment type="caution">
    <text evidence="2">The sequence shown here is derived from an EMBL/GenBank/DDBJ whole genome shotgun (WGS) entry which is preliminary data.</text>
</comment>
<gene>
    <name evidence="2" type="ORF">N0V89_001685</name>
</gene>
<reference evidence="2" key="1">
    <citation type="submission" date="2022-10" db="EMBL/GenBank/DDBJ databases">
        <title>Tapping the CABI collections for fungal endophytes: first genome assemblies for Collariella, Neodidymelliopsis, Ascochyta clinopodiicola, Didymella pomorum, Didymosphaeria variabile, Neocosmospora piperis and Neocucurbitaria cava.</title>
        <authorList>
            <person name="Hill R."/>
        </authorList>
    </citation>
    <scope>NUCLEOTIDE SEQUENCE</scope>
    <source>
        <strain evidence="2">IMI 356815</strain>
    </source>
</reference>
<evidence type="ECO:0000313" key="3">
    <source>
        <dbReference type="Proteomes" id="UP001140513"/>
    </source>
</evidence>
<organism evidence="2 3">
    <name type="scientific">Didymosphaeria variabile</name>
    <dbReference type="NCBI Taxonomy" id="1932322"/>
    <lineage>
        <taxon>Eukaryota</taxon>
        <taxon>Fungi</taxon>
        <taxon>Dikarya</taxon>
        <taxon>Ascomycota</taxon>
        <taxon>Pezizomycotina</taxon>
        <taxon>Dothideomycetes</taxon>
        <taxon>Pleosporomycetidae</taxon>
        <taxon>Pleosporales</taxon>
        <taxon>Massarineae</taxon>
        <taxon>Didymosphaeriaceae</taxon>
        <taxon>Didymosphaeria</taxon>
    </lineage>
</organism>
<dbReference type="Proteomes" id="UP001140513">
    <property type="component" value="Unassembled WGS sequence"/>
</dbReference>
<name>A0A9W9CH25_9PLEO</name>
<sequence>MSQTEQIVQSLQKRLQVLEDKEALCSLLNEYCNIADAHDWVGYANTYTDDAIMTFEEWGDTHGKEAIAKAASAEERFEGLQHSMTNMQFNVDGSDSATGTAYLWFCATPAVKQPEVHYAFGGPYKFEFKRTSQGWKISRMHLKKIWAQGKDTERVFTAA</sequence>
<dbReference type="SUPFAM" id="SSF54427">
    <property type="entry name" value="NTF2-like"/>
    <property type="match status" value="1"/>
</dbReference>
<dbReference type="InterPro" id="IPR037401">
    <property type="entry name" value="SnoaL-like"/>
</dbReference>
<protein>
    <recommendedName>
        <fullName evidence="1">SnoaL-like domain-containing protein</fullName>
    </recommendedName>
</protein>
<dbReference type="OrthoDB" id="3912254at2759"/>
<feature type="domain" description="SnoaL-like" evidence="1">
    <location>
        <begin position="17"/>
        <end position="141"/>
    </location>
</feature>
<proteinExistence type="predicted"/>
<dbReference type="CDD" id="cd00531">
    <property type="entry name" value="NTF2_like"/>
    <property type="match status" value="1"/>
</dbReference>
<keyword evidence="3" id="KW-1185">Reference proteome</keyword>
<dbReference type="RefSeq" id="XP_056077318.1">
    <property type="nucleotide sequence ID" value="XM_056210496.1"/>
</dbReference>
<dbReference type="EMBL" id="JAPEUX010000001">
    <property type="protein sequence ID" value="KAJ4361116.1"/>
    <property type="molecule type" value="Genomic_DNA"/>
</dbReference>
<dbReference type="Gene3D" id="3.10.450.50">
    <property type="match status" value="1"/>
</dbReference>
<evidence type="ECO:0000313" key="2">
    <source>
        <dbReference type="EMBL" id="KAJ4361116.1"/>
    </source>
</evidence>
<evidence type="ECO:0000259" key="1">
    <source>
        <dbReference type="Pfam" id="PF13577"/>
    </source>
</evidence>
<dbReference type="AlphaFoldDB" id="A0A9W9CH25"/>
<dbReference type="InterPro" id="IPR032710">
    <property type="entry name" value="NTF2-like_dom_sf"/>
</dbReference>
<dbReference type="Pfam" id="PF13577">
    <property type="entry name" value="SnoaL_4"/>
    <property type="match status" value="1"/>
</dbReference>
<accession>A0A9W9CH25</accession>
<dbReference type="GeneID" id="80905215"/>